<keyword evidence="1" id="KW-0812">Transmembrane</keyword>
<feature type="transmembrane region" description="Helical" evidence="1">
    <location>
        <begin position="92"/>
        <end position="110"/>
    </location>
</feature>
<accession>A0A6G6Y7C6</accession>
<sequence length="117" mass="12678">MAVNVRVVDDNDNTGCLIAFFGPALLVGAVVGYLMSQDGWHLLFAILGGIIVAAGLVWLALRNSVTIWIYGIVAGVVLGWAVSWWMTRMFDAVWGGFAGIVVFAVFLLLARFTTSQR</sequence>
<keyword evidence="1" id="KW-0472">Membrane</keyword>
<dbReference type="RefSeq" id="WP_165327705.1">
    <property type="nucleotide sequence ID" value="NZ_CP049109.1"/>
</dbReference>
<evidence type="ECO:0000313" key="2">
    <source>
        <dbReference type="EMBL" id="QIG80697.1"/>
    </source>
</evidence>
<dbReference type="EMBL" id="CP049109">
    <property type="protein sequence ID" value="QIG80697.1"/>
    <property type="molecule type" value="Genomic_DNA"/>
</dbReference>
<name>A0A6G6Y7C6_9SPHN</name>
<keyword evidence="1" id="KW-1133">Transmembrane helix</keyword>
<reference evidence="2 3" key="1">
    <citation type="submission" date="2020-02" db="EMBL/GenBank/DDBJ databases">
        <authorList>
            <person name="Zheng R.K."/>
            <person name="Sun C.M."/>
        </authorList>
    </citation>
    <scope>NUCLEOTIDE SEQUENCE [LARGE SCALE GENOMIC DNA]</scope>
    <source>
        <strain evidence="3">zrk23</strain>
    </source>
</reference>
<gene>
    <name evidence="2" type="ORF">G5C33_13510</name>
</gene>
<evidence type="ECO:0000256" key="1">
    <source>
        <dbReference type="SAM" id="Phobius"/>
    </source>
</evidence>
<organism evidence="2 3">
    <name type="scientific">Stakelama tenebrarum</name>
    <dbReference type="NCBI Taxonomy" id="2711215"/>
    <lineage>
        <taxon>Bacteria</taxon>
        <taxon>Pseudomonadati</taxon>
        <taxon>Pseudomonadota</taxon>
        <taxon>Alphaproteobacteria</taxon>
        <taxon>Sphingomonadales</taxon>
        <taxon>Sphingomonadaceae</taxon>
        <taxon>Stakelama</taxon>
    </lineage>
</organism>
<keyword evidence="3" id="KW-1185">Reference proteome</keyword>
<feature type="transmembrane region" description="Helical" evidence="1">
    <location>
        <begin position="40"/>
        <end position="60"/>
    </location>
</feature>
<feature type="transmembrane region" description="Helical" evidence="1">
    <location>
        <begin position="16"/>
        <end position="34"/>
    </location>
</feature>
<dbReference type="Proteomes" id="UP000501568">
    <property type="component" value="Chromosome"/>
</dbReference>
<feature type="transmembrane region" description="Helical" evidence="1">
    <location>
        <begin position="67"/>
        <end position="86"/>
    </location>
</feature>
<dbReference type="KEGG" id="spzr:G5C33_13510"/>
<dbReference type="AlphaFoldDB" id="A0A6G6Y7C6"/>
<protein>
    <submittedName>
        <fullName evidence="2">Uncharacterized protein</fullName>
    </submittedName>
</protein>
<proteinExistence type="predicted"/>
<evidence type="ECO:0000313" key="3">
    <source>
        <dbReference type="Proteomes" id="UP000501568"/>
    </source>
</evidence>